<feature type="transmembrane region" description="Helical" evidence="7">
    <location>
        <begin position="21"/>
        <end position="45"/>
    </location>
</feature>
<dbReference type="InterPro" id="IPR025857">
    <property type="entry name" value="MacB_PCD"/>
</dbReference>
<dbReference type="HOGENOM" id="CLU_000604_8_1_10"/>
<evidence type="ECO:0000256" key="7">
    <source>
        <dbReference type="SAM" id="Phobius"/>
    </source>
</evidence>
<dbReference type="Pfam" id="PF02687">
    <property type="entry name" value="FtsX"/>
    <property type="match status" value="1"/>
</dbReference>
<dbReference type="InterPro" id="IPR051447">
    <property type="entry name" value="Lipoprotein-release_system"/>
</dbReference>
<evidence type="ECO:0008006" key="11">
    <source>
        <dbReference type="Google" id="ProtNLM"/>
    </source>
</evidence>
<evidence type="ECO:0000259" key="8">
    <source>
        <dbReference type="Pfam" id="PF02687"/>
    </source>
</evidence>
<evidence type="ECO:0000256" key="1">
    <source>
        <dbReference type="ARBA" id="ARBA00004651"/>
    </source>
</evidence>
<dbReference type="AlphaFoldDB" id="B3EMU0"/>
<dbReference type="KEGG" id="cpb:Cphamn1_0609"/>
<dbReference type="PANTHER" id="PTHR30489:SF0">
    <property type="entry name" value="LIPOPROTEIN-RELEASING SYSTEM TRANSMEMBRANE PROTEIN LOLE"/>
    <property type="match status" value="1"/>
</dbReference>
<keyword evidence="5 7" id="KW-1133">Transmembrane helix</keyword>
<organism evidence="10">
    <name type="scientific">Chlorobium phaeobacteroides (strain BS1)</name>
    <dbReference type="NCBI Taxonomy" id="331678"/>
    <lineage>
        <taxon>Bacteria</taxon>
        <taxon>Pseudomonadati</taxon>
        <taxon>Chlorobiota</taxon>
        <taxon>Chlorobiia</taxon>
        <taxon>Chlorobiales</taxon>
        <taxon>Chlorobiaceae</taxon>
        <taxon>Chlorobium/Pelodictyon group</taxon>
        <taxon>Chlorobium</taxon>
    </lineage>
</organism>
<evidence type="ECO:0000256" key="5">
    <source>
        <dbReference type="ARBA" id="ARBA00022989"/>
    </source>
</evidence>
<comment type="similarity">
    <text evidence="2">Belongs to the ABC-4 integral membrane protein family. LolC/E subfamily.</text>
</comment>
<dbReference type="EMBL" id="CP001101">
    <property type="protein sequence ID" value="ACE03568.1"/>
    <property type="molecule type" value="Genomic_DNA"/>
</dbReference>
<feature type="transmembrane region" description="Helical" evidence="7">
    <location>
        <begin position="332"/>
        <end position="356"/>
    </location>
</feature>
<dbReference type="OrthoDB" id="9770036at2"/>
<dbReference type="InterPro" id="IPR003838">
    <property type="entry name" value="ABC3_permease_C"/>
</dbReference>
<sequence length="422" mass="45443">MTYLDHLTIAWVHLRERKRQTILTALGVAVGSAMLVTTIAIAGGMSRNVVNKIIDIAPHIIVSAERIEPLVPDNLLGSTGNFLGFVEKNITVAEKKTIKNYPDTVERIGSVGEVEIVSPFVTSNLIVRNRSRFTSCTAKGVLPEKEAGIANLGKKLVESNALAELAYTPDGILVGNLLAEDLKASYHSRLLLISKNGLEFPVTVVGRFSTGFNAKDRQEAYINLALAQRIEGIAANAVTSIGLRTADVGRAGEVAEKVEQLTGFQSESWDESNKNVIEFYNRNGTITLVLVGFVFIVAGLGVSSVMTTVVLQKIKDIAIMRSMGVKQSSITAIFMTEGFIIGLLGVVFGCPIGHFITRLVGTIRFEANTAGVLQSDRINISETPESYIIVIVFGILISVISSIGPARKAAGYVPVKILRGQM</sequence>
<comment type="subcellular location">
    <subcellularLocation>
        <location evidence="1">Cell membrane</location>
        <topology evidence="1">Multi-pass membrane protein</topology>
    </subcellularLocation>
</comment>
<accession>B3EMU0</accession>
<dbReference type="GO" id="GO:0044874">
    <property type="term" value="P:lipoprotein localization to outer membrane"/>
    <property type="evidence" value="ECO:0007669"/>
    <property type="project" value="TreeGrafter"/>
</dbReference>
<evidence type="ECO:0000259" key="9">
    <source>
        <dbReference type="Pfam" id="PF12704"/>
    </source>
</evidence>
<feature type="domain" description="ABC3 transporter permease C-terminal" evidence="8">
    <location>
        <begin position="289"/>
        <end position="411"/>
    </location>
</feature>
<keyword evidence="4 7" id="KW-0812">Transmembrane</keyword>
<dbReference type="eggNOG" id="COG4591">
    <property type="taxonomic scope" value="Bacteria"/>
</dbReference>
<keyword evidence="6 7" id="KW-0472">Membrane</keyword>
<evidence type="ECO:0000256" key="6">
    <source>
        <dbReference type="ARBA" id="ARBA00023136"/>
    </source>
</evidence>
<gene>
    <name evidence="10" type="ordered locus">Cphamn1_0609</name>
</gene>
<dbReference type="GO" id="GO:0098797">
    <property type="term" value="C:plasma membrane protein complex"/>
    <property type="evidence" value="ECO:0007669"/>
    <property type="project" value="TreeGrafter"/>
</dbReference>
<reference evidence="10" key="1">
    <citation type="submission" date="2008-06" db="EMBL/GenBank/DDBJ databases">
        <title>Complete sequence of Chlorobium phaeobacteroides BS1.</title>
        <authorList>
            <consortium name="US DOE Joint Genome Institute"/>
            <person name="Lucas S."/>
            <person name="Copeland A."/>
            <person name="Lapidus A."/>
            <person name="Glavina del Rio T."/>
            <person name="Dalin E."/>
            <person name="Tice H."/>
            <person name="Bruce D."/>
            <person name="Goodwin L."/>
            <person name="Pitluck S."/>
            <person name="Schmutz J."/>
            <person name="Larimer F."/>
            <person name="Land M."/>
            <person name="Hauser L."/>
            <person name="Kyrpides N."/>
            <person name="Ovchinnikova G."/>
            <person name="Li T."/>
            <person name="Liu Z."/>
            <person name="Zhao F."/>
            <person name="Overmann J."/>
            <person name="Bryant D.A."/>
            <person name="Richardson P."/>
        </authorList>
    </citation>
    <scope>NUCLEOTIDE SEQUENCE [LARGE SCALE GENOMIC DNA]</scope>
    <source>
        <strain evidence="10">BS1</strain>
    </source>
</reference>
<proteinExistence type="inferred from homology"/>
<evidence type="ECO:0000256" key="4">
    <source>
        <dbReference type="ARBA" id="ARBA00022692"/>
    </source>
</evidence>
<name>B3EMU0_CHLPB</name>
<evidence type="ECO:0000256" key="3">
    <source>
        <dbReference type="ARBA" id="ARBA00022475"/>
    </source>
</evidence>
<dbReference type="Pfam" id="PF12704">
    <property type="entry name" value="MacB_PCD"/>
    <property type="match status" value="1"/>
</dbReference>
<keyword evidence="3" id="KW-1003">Cell membrane</keyword>
<dbReference type="PANTHER" id="PTHR30489">
    <property type="entry name" value="LIPOPROTEIN-RELEASING SYSTEM TRANSMEMBRANE PROTEIN LOLE"/>
    <property type="match status" value="1"/>
</dbReference>
<evidence type="ECO:0000256" key="2">
    <source>
        <dbReference type="ARBA" id="ARBA00005236"/>
    </source>
</evidence>
<dbReference type="STRING" id="331678.Cphamn1_0609"/>
<feature type="transmembrane region" description="Helical" evidence="7">
    <location>
        <begin position="286"/>
        <end position="311"/>
    </location>
</feature>
<feature type="domain" description="MacB-like periplasmic core" evidence="9">
    <location>
        <begin position="21"/>
        <end position="261"/>
    </location>
</feature>
<evidence type="ECO:0000313" key="10">
    <source>
        <dbReference type="EMBL" id="ACE03568.1"/>
    </source>
</evidence>
<feature type="transmembrane region" description="Helical" evidence="7">
    <location>
        <begin position="387"/>
        <end position="406"/>
    </location>
</feature>
<protein>
    <recommendedName>
        <fullName evidence="11">ABC3 transporter permease protein domain-containing protein</fullName>
    </recommendedName>
</protein>